<reference evidence="1" key="1">
    <citation type="journal article" date="2021" name="Nat. Commun.">
        <title>Genetic determinants of endophytism in the Arabidopsis root mycobiome.</title>
        <authorList>
            <person name="Mesny F."/>
            <person name="Miyauchi S."/>
            <person name="Thiergart T."/>
            <person name="Pickel B."/>
            <person name="Atanasova L."/>
            <person name="Karlsson M."/>
            <person name="Huettel B."/>
            <person name="Barry K.W."/>
            <person name="Haridas S."/>
            <person name="Chen C."/>
            <person name="Bauer D."/>
            <person name="Andreopoulos W."/>
            <person name="Pangilinan J."/>
            <person name="LaButti K."/>
            <person name="Riley R."/>
            <person name="Lipzen A."/>
            <person name="Clum A."/>
            <person name="Drula E."/>
            <person name="Henrissat B."/>
            <person name="Kohler A."/>
            <person name="Grigoriev I.V."/>
            <person name="Martin F.M."/>
            <person name="Hacquard S."/>
        </authorList>
    </citation>
    <scope>NUCLEOTIDE SEQUENCE</scope>
    <source>
        <strain evidence="1">MPI-SDFR-AT-0120</strain>
    </source>
</reference>
<organism evidence="1 2">
    <name type="scientific">Paraphoma chrysanthemicola</name>
    <dbReference type="NCBI Taxonomy" id="798071"/>
    <lineage>
        <taxon>Eukaryota</taxon>
        <taxon>Fungi</taxon>
        <taxon>Dikarya</taxon>
        <taxon>Ascomycota</taxon>
        <taxon>Pezizomycotina</taxon>
        <taxon>Dothideomycetes</taxon>
        <taxon>Pleosporomycetidae</taxon>
        <taxon>Pleosporales</taxon>
        <taxon>Pleosporineae</taxon>
        <taxon>Phaeosphaeriaceae</taxon>
        <taxon>Paraphoma</taxon>
    </lineage>
</organism>
<proteinExistence type="predicted"/>
<comment type="caution">
    <text evidence="1">The sequence shown here is derived from an EMBL/GenBank/DDBJ whole genome shotgun (WGS) entry which is preliminary data.</text>
</comment>
<evidence type="ECO:0000313" key="2">
    <source>
        <dbReference type="Proteomes" id="UP000813461"/>
    </source>
</evidence>
<accession>A0A8K0QTL6</accession>
<dbReference type="EMBL" id="JAGMVJ010000033">
    <property type="protein sequence ID" value="KAH7067953.1"/>
    <property type="molecule type" value="Genomic_DNA"/>
</dbReference>
<sequence>MWRLKPEYGDISVTTQPYAHAMDRSTKPSFNFVNLKHPDDLKDEETQLRIRRLAMTEVGKARRKPKTKRARNEIVLEFRDASERTPEISRLGGGALDPFGPYPIHLDDSARALVANIFDTNGNHPNHLRGTWYPVGLESEIAFLNMLANSQNFMFQKKNGFFPTQDDSVALAYHHKALRRANEMMKKTQTHNSEATISAIVSFMCHHALHGSFSGGEWHKHCGALSKIVSLRGGYDAVKTEHLRITISWADLLGSFFQDIQPMVPLPKKWEADSKSPPASPRRYSPISLAWKQQMPMQTGWVALFDDVVQLISLDRAFSEKQLALATASGCWLEPILWKLLSLRPLQHGNNREHVIEEVCRLGTLLFLAPVWRMMGQTPVWTAAISHNLLVVLMEHMTEWKELKDLLIWVLYFAAIETSDLGKRSHLVFMLAVLMGGMQIATWDDLMRTVKGVLWVERAFASSDELIRDEVLATVAQNALRPATADVAPAFLENLPGNVAD</sequence>
<evidence type="ECO:0000313" key="1">
    <source>
        <dbReference type="EMBL" id="KAH7067953.1"/>
    </source>
</evidence>
<dbReference type="AlphaFoldDB" id="A0A8K0QTL6"/>
<keyword evidence="2" id="KW-1185">Reference proteome</keyword>
<dbReference type="PANTHER" id="PTHR37540:SF5">
    <property type="entry name" value="TRANSCRIPTION FACTOR DOMAIN-CONTAINING PROTEIN"/>
    <property type="match status" value="1"/>
</dbReference>
<dbReference type="OrthoDB" id="4159781at2759"/>
<dbReference type="Proteomes" id="UP000813461">
    <property type="component" value="Unassembled WGS sequence"/>
</dbReference>
<gene>
    <name evidence="1" type="ORF">FB567DRAFT_541528</name>
</gene>
<evidence type="ECO:0008006" key="3">
    <source>
        <dbReference type="Google" id="ProtNLM"/>
    </source>
</evidence>
<protein>
    <recommendedName>
        <fullName evidence="3">Tachykinin family protein</fullName>
    </recommendedName>
</protein>
<name>A0A8K0QTL6_9PLEO</name>
<dbReference type="PANTHER" id="PTHR37540">
    <property type="entry name" value="TRANSCRIPTION FACTOR (ACR-2), PUTATIVE-RELATED-RELATED"/>
    <property type="match status" value="1"/>
</dbReference>